<gene>
    <name evidence="2" type="ORF">QBZ16_003012</name>
</gene>
<dbReference type="AlphaFoldDB" id="A0AAD9MNR1"/>
<dbReference type="Proteomes" id="UP001255856">
    <property type="component" value="Unassembled WGS sequence"/>
</dbReference>
<protein>
    <recommendedName>
        <fullName evidence="1">Thioesterase domain-containing protein</fullName>
    </recommendedName>
</protein>
<reference evidence="2" key="1">
    <citation type="submission" date="2021-01" db="EMBL/GenBank/DDBJ databases">
        <authorList>
            <person name="Eckstrom K.M.E."/>
        </authorList>
    </citation>
    <scope>NUCLEOTIDE SEQUENCE</scope>
    <source>
        <strain evidence="2">UVCC 0001</strain>
    </source>
</reference>
<dbReference type="InterPro" id="IPR006683">
    <property type="entry name" value="Thioestr_dom"/>
</dbReference>
<evidence type="ECO:0000313" key="3">
    <source>
        <dbReference type="Proteomes" id="UP001255856"/>
    </source>
</evidence>
<organism evidence="2 3">
    <name type="scientific">Prototheca wickerhamii</name>
    <dbReference type="NCBI Taxonomy" id="3111"/>
    <lineage>
        <taxon>Eukaryota</taxon>
        <taxon>Viridiplantae</taxon>
        <taxon>Chlorophyta</taxon>
        <taxon>core chlorophytes</taxon>
        <taxon>Trebouxiophyceae</taxon>
        <taxon>Chlorellales</taxon>
        <taxon>Chlorellaceae</taxon>
        <taxon>Prototheca</taxon>
    </lineage>
</organism>
<dbReference type="CDD" id="cd03443">
    <property type="entry name" value="PaaI_thioesterase"/>
    <property type="match status" value="1"/>
</dbReference>
<dbReference type="InterPro" id="IPR052061">
    <property type="entry name" value="PTE-AB_protein"/>
</dbReference>
<dbReference type="SUPFAM" id="SSF54637">
    <property type="entry name" value="Thioesterase/thiol ester dehydrase-isomerase"/>
    <property type="match status" value="1"/>
</dbReference>
<dbReference type="Gene3D" id="3.10.129.10">
    <property type="entry name" value="Hotdog Thioesterase"/>
    <property type="match status" value="1"/>
</dbReference>
<evidence type="ECO:0000313" key="2">
    <source>
        <dbReference type="EMBL" id="KAK2079321.1"/>
    </source>
</evidence>
<proteinExistence type="predicted"/>
<dbReference type="PANTHER" id="PTHR47260">
    <property type="entry name" value="UPF0644 PROTEIN PB2B4.06"/>
    <property type="match status" value="1"/>
</dbReference>
<dbReference type="PANTHER" id="PTHR47260:SF1">
    <property type="entry name" value="UPF0644 PROTEIN PB2B4.06"/>
    <property type="match status" value="1"/>
</dbReference>
<accession>A0AAD9MNR1</accession>
<dbReference type="Pfam" id="PF03061">
    <property type="entry name" value="4HBT"/>
    <property type="match status" value="1"/>
</dbReference>
<feature type="domain" description="Thioesterase" evidence="1">
    <location>
        <begin position="149"/>
        <end position="228"/>
    </location>
</feature>
<evidence type="ECO:0000259" key="1">
    <source>
        <dbReference type="Pfam" id="PF03061"/>
    </source>
</evidence>
<keyword evidence="3" id="KW-1185">Reference proteome</keyword>
<name>A0AAD9MNR1_PROWI</name>
<sequence length="274" mass="29814">MLHVPLLAQQRRFRTSASASGGGLGSHLSSKWLLVPAAAAALAGGFAYAHNAGAQVTPATAEALQKYGGPHEPATRWEAEIASQPGTLKVLTADALLAQDHPFLEDDHMFSAFVSKGIVRDWTGYYNPDRKTWYSVIALGREVCGFPRVVHGGLTAAMFDESFGGLLFSLKQQKALDFWGPAYTVQLEVQYKAKIPAGAVLLCTCEVERAEGRKLWMTATMRDGPEGKVYATSRALFVAPGVKKMVPMVTSYLWHRVFGGFGGLWPQEQDRPSQ</sequence>
<dbReference type="InterPro" id="IPR029069">
    <property type="entry name" value="HotDog_dom_sf"/>
</dbReference>
<dbReference type="EMBL" id="JASFZW010000003">
    <property type="protein sequence ID" value="KAK2079321.1"/>
    <property type="molecule type" value="Genomic_DNA"/>
</dbReference>
<comment type="caution">
    <text evidence="2">The sequence shown here is derived from an EMBL/GenBank/DDBJ whole genome shotgun (WGS) entry which is preliminary data.</text>
</comment>